<organism evidence="10 11">
    <name type="scientific">Corynebacterium pilosum</name>
    <dbReference type="NCBI Taxonomy" id="35756"/>
    <lineage>
        <taxon>Bacteria</taxon>
        <taxon>Bacillati</taxon>
        <taxon>Actinomycetota</taxon>
        <taxon>Actinomycetes</taxon>
        <taxon>Mycobacteriales</taxon>
        <taxon>Corynebacteriaceae</taxon>
        <taxon>Corynebacterium</taxon>
    </lineage>
</organism>
<accession>A0A376CJG2</accession>
<comment type="similarity">
    <text evidence="2">Belongs to the acyltransferase 3 family.</text>
</comment>
<keyword evidence="11" id="KW-1185">Reference proteome</keyword>
<comment type="subcellular location">
    <subcellularLocation>
        <location evidence="1">Cell membrane</location>
        <topology evidence="1">Multi-pass membrane protein</topology>
    </subcellularLocation>
</comment>
<feature type="transmembrane region" description="Helical" evidence="8">
    <location>
        <begin position="112"/>
        <end position="134"/>
    </location>
</feature>
<feature type="compositionally biased region" description="Polar residues" evidence="7">
    <location>
        <begin position="360"/>
        <end position="386"/>
    </location>
</feature>
<feature type="domain" description="Acyltransferase 3" evidence="9">
    <location>
        <begin position="6"/>
        <end position="331"/>
    </location>
</feature>
<evidence type="ECO:0000256" key="6">
    <source>
        <dbReference type="ARBA" id="ARBA00023136"/>
    </source>
</evidence>
<evidence type="ECO:0000256" key="8">
    <source>
        <dbReference type="SAM" id="Phobius"/>
    </source>
</evidence>
<feature type="region of interest" description="Disordered" evidence="7">
    <location>
        <begin position="357"/>
        <end position="386"/>
    </location>
</feature>
<evidence type="ECO:0000259" key="9">
    <source>
        <dbReference type="Pfam" id="PF01757"/>
    </source>
</evidence>
<dbReference type="EMBL" id="UFXQ01000001">
    <property type="protein sequence ID" value="STC68445.1"/>
    <property type="molecule type" value="Genomic_DNA"/>
</dbReference>
<dbReference type="PANTHER" id="PTHR40074:SF2">
    <property type="entry name" value="O-ACETYLTRANSFERASE WECH"/>
    <property type="match status" value="1"/>
</dbReference>
<gene>
    <name evidence="10" type="ORF">NCTC11862_00199</name>
</gene>
<feature type="transmembrane region" description="Helical" evidence="8">
    <location>
        <begin position="203"/>
        <end position="220"/>
    </location>
</feature>
<feature type="transmembrane region" description="Helical" evidence="8">
    <location>
        <begin position="12"/>
        <end position="30"/>
    </location>
</feature>
<dbReference type="InterPro" id="IPR002656">
    <property type="entry name" value="Acyl_transf_3_dom"/>
</dbReference>
<dbReference type="PANTHER" id="PTHR40074">
    <property type="entry name" value="O-ACETYLTRANSFERASE WECH"/>
    <property type="match status" value="1"/>
</dbReference>
<proteinExistence type="inferred from homology"/>
<feature type="transmembrane region" description="Helical" evidence="8">
    <location>
        <begin position="282"/>
        <end position="299"/>
    </location>
</feature>
<feature type="transmembrane region" description="Helical" evidence="8">
    <location>
        <begin position="141"/>
        <end position="159"/>
    </location>
</feature>
<reference evidence="10 11" key="1">
    <citation type="submission" date="2018-06" db="EMBL/GenBank/DDBJ databases">
        <authorList>
            <consortium name="Pathogen Informatics"/>
            <person name="Doyle S."/>
        </authorList>
    </citation>
    <scope>NUCLEOTIDE SEQUENCE [LARGE SCALE GENOMIC DNA]</scope>
    <source>
        <strain evidence="10 11">NCTC11862</strain>
    </source>
</reference>
<feature type="transmembrane region" description="Helical" evidence="8">
    <location>
        <begin position="248"/>
        <end position="270"/>
    </location>
</feature>
<dbReference type="AlphaFoldDB" id="A0A376CJG2"/>
<feature type="transmembrane region" description="Helical" evidence="8">
    <location>
        <begin position="165"/>
        <end position="182"/>
    </location>
</feature>
<keyword evidence="3" id="KW-1003">Cell membrane</keyword>
<evidence type="ECO:0000313" key="11">
    <source>
        <dbReference type="Proteomes" id="UP000254467"/>
    </source>
</evidence>
<evidence type="ECO:0000256" key="1">
    <source>
        <dbReference type="ARBA" id="ARBA00004651"/>
    </source>
</evidence>
<evidence type="ECO:0000256" key="2">
    <source>
        <dbReference type="ARBA" id="ARBA00007400"/>
    </source>
</evidence>
<feature type="transmembrane region" description="Helical" evidence="8">
    <location>
        <begin position="319"/>
        <end position="339"/>
    </location>
</feature>
<dbReference type="Pfam" id="PF01757">
    <property type="entry name" value="Acyl_transf_3"/>
    <property type="match status" value="1"/>
</dbReference>
<dbReference type="GO" id="GO:0009246">
    <property type="term" value="P:enterobacterial common antigen biosynthetic process"/>
    <property type="evidence" value="ECO:0007669"/>
    <property type="project" value="TreeGrafter"/>
</dbReference>
<dbReference type="Proteomes" id="UP000254467">
    <property type="component" value="Unassembled WGS sequence"/>
</dbReference>
<evidence type="ECO:0000256" key="5">
    <source>
        <dbReference type="ARBA" id="ARBA00022989"/>
    </source>
</evidence>
<feature type="transmembrane region" description="Helical" evidence="8">
    <location>
        <begin position="50"/>
        <end position="68"/>
    </location>
</feature>
<protein>
    <submittedName>
        <fullName evidence="10">Hypothetical membrane protein</fullName>
    </submittedName>
</protein>
<dbReference type="RefSeq" id="WP_048402801.1">
    <property type="nucleotide sequence ID" value="NZ_LDYD01000006.1"/>
</dbReference>
<dbReference type="GO" id="GO:0016413">
    <property type="term" value="F:O-acetyltransferase activity"/>
    <property type="evidence" value="ECO:0007669"/>
    <property type="project" value="TreeGrafter"/>
</dbReference>
<keyword evidence="4 8" id="KW-0812">Transmembrane</keyword>
<feature type="transmembrane region" description="Helical" evidence="8">
    <location>
        <begin position="75"/>
        <end position="92"/>
    </location>
</feature>
<dbReference type="STRING" id="35756.GCA_001044155_01468"/>
<evidence type="ECO:0000256" key="3">
    <source>
        <dbReference type="ARBA" id="ARBA00022475"/>
    </source>
</evidence>
<name>A0A376CJG2_9CORY</name>
<keyword evidence="6 8" id="KW-0472">Membrane</keyword>
<sequence>MTKRLAWPDVAKGLSIIGVCVLHVTLLVPGSKDTLLWQANTLLDPLRMPLFFLVSGLFSSKVLNFSLGELFRRRLWFFIIPYLIWVPIEVTVTNEMRQLAGISQPFTLMEHLGLIATGRNMAWFLYALVLFNLALWLTKKLPWWGTVRVALSPILLIQLHHDVPIVAKAIMYLPIFLAGTYLRHPIKRFATTALTPTRLMFALAGYLSAVAFVIAWNNFIGENYSVTVPVPLIGDLDHSALQLLVNQLHYMLMLPAGVVLAVALAQVPGLSRGLQFLGRNTLPIYLGHPIMLTLLISFPREIYDLPIGMEGTGFWMSTHVWIVLSLVACAIGGVGMWLLGKIPGLRWTLYPPKLPEPAQTRKTVPSAQSVAHSDSDQTQRAQAEGN</sequence>
<evidence type="ECO:0000313" key="10">
    <source>
        <dbReference type="EMBL" id="STC68445.1"/>
    </source>
</evidence>
<dbReference type="GO" id="GO:0005886">
    <property type="term" value="C:plasma membrane"/>
    <property type="evidence" value="ECO:0007669"/>
    <property type="project" value="UniProtKB-SubCell"/>
</dbReference>
<evidence type="ECO:0000256" key="7">
    <source>
        <dbReference type="SAM" id="MobiDB-lite"/>
    </source>
</evidence>
<evidence type="ECO:0000256" key="4">
    <source>
        <dbReference type="ARBA" id="ARBA00022692"/>
    </source>
</evidence>
<dbReference type="OrthoDB" id="4394033at2"/>
<keyword evidence="5 8" id="KW-1133">Transmembrane helix</keyword>